<name>A0A0L6U6X6_9BASI</name>
<sequence>NTTARAHVIACNDPQSENEENDGVGANVSMMVDKSCKQIELEPLDQSPEDADLISDAGDGMVQDEDVACLSQLGRRSKTINQLSLKQSPLVDPCLHKLVHRRGSSRGTLQSPIKRNTRSACSGSGLEEHLTAFFDRIACKKQENENGMTQFCHAVNRLRTSDHSKVTSLQEKMTELKIENQALKSK</sequence>
<dbReference type="EMBL" id="LAVV01014978">
    <property type="protein sequence ID" value="KNZ44268.1"/>
    <property type="molecule type" value="Genomic_DNA"/>
</dbReference>
<accession>A0A0L6U6X6</accession>
<proteinExistence type="predicted"/>
<feature type="non-terminal residue" evidence="1">
    <location>
        <position position="186"/>
    </location>
</feature>
<dbReference type="AlphaFoldDB" id="A0A0L6U6X6"/>
<comment type="caution">
    <text evidence="1">The sequence shown here is derived from an EMBL/GenBank/DDBJ whole genome shotgun (WGS) entry which is preliminary data.</text>
</comment>
<protein>
    <submittedName>
        <fullName evidence="1">Uncharacterized protein</fullName>
    </submittedName>
</protein>
<dbReference type="Proteomes" id="UP000037035">
    <property type="component" value="Unassembled WGS sequence"/>
</dbReference>
<organism evidence="1 2">
    <name type="scientific">Puccinia sorghi</name>
    <dbReference type="NCBI Taxonomy" id="27349"/>
    <lineage>
        <taxon>Eukaryota</taxon>
        <taxon>Fungi</taxon>
        <taxon>Dikarya</taxon>
        <taxon>Basidiomycota</taxon>
        <taxon>Pucciniomycotina</taxon>
        <taxon>Pucciniomycetes</taxon>
        <taxon>Pucciniales</taxon>
        <taxon>Pucciniaceae</taxon>
        <taxon>Puccinia</taxon>
    </lineage>
</organism>
<reference evidence="1 2" key="1">
    <citation type="submission" date="2015-08" db="EMBL/GenBank/DDBJ databases">
        <title>Next Generation Sequencing and Analysis of the Genome of Puccinia sorghi L Schw, the Causal Agent of Maize Common Rust.</title>
        <authorList>
            <person name="Rochi L."/>
            <person name="Burguener G."/>
            <person name="Darino M."/>
            <person name="Turjanski A."/>
            <person name="Kreff E."/>
            <person name="Dieguez M.J."/>
            <person name="Sacco F."/>
        </authorList>
    </citation>
    <scope>NUCLEOTIDE SEQUENCE [LARGE SCALE GENOMIC DNA]</scope>
    <source>
        <strain evidence="1 2">RO10H11247</strain>
    </source>
</reference>
<keyword evidence="2" id="KW-1185">Reference proteome</keyword>
<dbReference type="VEuPathDB" id="FungiDB:VP01_9336g1"/>
<evidence type="ECO:0000313" key="1">
    <source>
        <dbReference type="EMBL" id="KNZ44268.1"/>
    </source>
</evidence>
<gene>
    <name evidence="1" type="ORF">VP01_9336g1</name>
</gene>
<feature type="non-terminal residue" evidence="1">
    <location>
        <position position="1"/>
    </location>
</feature>
<evidence type="ECO:0000313" key="2">
    <source>
        <dbReference type="Proteomes" id="UP000037035"/>
    </source>
</evidence>